<dbReference type="RefSeq" id="WP_208007873.1">
    <property type="nucleotide sequence ID" value="NZ_CP071796.1"/>
</dbReference>
<evidence type="ECO:0000313" key="1">
    <source>
        <dbReference type="EMBL" id="QTD44308.1"/>
    </source>
</evidence>
<dbReference type="EMBL" id="CP071796">
    <property type="protein sequence ID" value="QTD44308.1"/>
    <property type="molecule type" value="Genomic_DNA"/>
</dbReference>
<dbReference type="Proteomes" id="UP000663903">
    <property type="component" value="Chromosome"/>
</dbReference>
<reference evidence="1" key="1">
    <citation type="submission" date="2021-03" db="EMBL/GenBank/DDBJ databases">
        <title>Ottowia sp. 27C isolated from the cloaca of a Giant Asian pond turtle (Heosemys grandis).</title>
        <authorList>
            <person name="Spergser J."/>
            <person name="Busse H.-J."/>
        </authorList>
    </citation>
    <scope>NUCLEOTIDE SEQUENCE</scope>
    <source>
        <strain evidence="1">27C</strain>
    </source>
</reference>
<proteinExistence type="predicted"/>
<name>A0A975CJ10_9BURK</name>
<accession>A0A975CJ10</accession>
<gene>
    <name evidence="1" type="ORF">J1M35_14465</name>
</gene>
<dbReference type="AlphaFoldDB" id="A0A975CJ10"/>
<keyword evidence="2" id="KW-1185">Reference proteome</keyword>
<protein>
    <submittedName>
        <fullName evidence="1">Uncharacterized protein</fullName>
    </submittedName>
</protein>
<dbReference type="KEGG" id="otd:J1M35_14465"/>
<organism evidence="1 2">
    <name type="scientific">Ottowia testudinis</name>
    <dbReference type="NCBI Taxonomy" id="2816950"/>
    <lineage>
        <taxon>Bacteria</taxon>
        <taxon>Pseudomonadati</taxon>
        <taxon>Pseudomonadota</taxon>
        <taxon>Betaproteobacteria</taxon>
        <taxon>Burkholderiales</taxon>
        <taxon>Comamonadaceae</taxon>
        <taxon>Ottowia</taxon>
    </lineage>
</organism>
<evidence type="ECO:0000313" key="2">
    <source>
        <dbReference type="Proteomes" id="UP000663903"/>
    </source>
</evidence>
<sequence>MDNQAIAEALDRALEQATRRYTTALDPHGDIGAVLHTTPAELLALCAQSAADLAATDAESYRRVTTEPSASAHLVFGAIRHLAGSPAAPRPRHSPEQAVRHALVALTKRTRLAREAAQAVARRAAQAAMLTAIRQAVQAGDAALDWGASGAWCRAAGHHLTMQACDTGVTVRTVDGTPAHTLPQSEVMRLQALFIEQYRSVVGAFAADWRCHAVARDGDAITARDASGRCVWAYVDRDDQQVYVYQIEGLALDSGGAIATQLAHQIKAAKPCTSNT</sequence>